<dbReference type="PANTHER" id="PTHR44169:SF3">
    <property type="entry name" value="SHORT-CHAIN DEHYDROGENASE SRDE"/>
    <property type="match status" value="1"/>
</dbReference>
<dbReference type="SUPFAM" id="SSF51735">
    <property type="entry name" value="NAD(P)-binding Rossmann-fold domains"/>
    <property type="match status" value="1"/>
</dbReference>
<organism evidence="5 6">
    <name type="scientific">Stachybotrys elegans</name>
    <dbReference type="NCBI Taxonomy" id="80388"/>
    <lineage>
        <taxon>Eukaryota</taxon>
        <taxon>Fungi</taxon>
        <taxon>Dikarya</taxon>
        <taxon>Ascomycota</taxon>
        <taxon>Pezizomycotina</taxon>
        <taxon>Sordariomycetes</taxon>
        <taxon>Hypocreomycetidae</taxon>
        <taxon>Hypocreales</taxon>
        <taxon>Stachybotryaceae</taxon>
        <taxon>Stachybotrys</taxon>
    </lineage>
</organism>
<evidence type="ECO:0000256" key="2">
    <source>
        <dbReference type="ARBA" id="ARBA00022857"/>
    </source>
</evidence>
<dbReference type="Pfam" id="PF00106">
    <property type="entry name" value="adh_short"/>
    <property type="match status" value="1"/>
</dbReference>
<name>A0A8K0SSY0_9HYPO</name>
<keyword evidence="6" id="KW-1185">Reference proteome</keyword>
<comment type="similarity">
    <text evidence="1 4">Belongs to the short-chain dehydrogenases/reductases (SDR) family.</text>
</comment>
<dbReference type="GO" id="GO:0000140">
    <property type="term" value="F:acylglycerone-phosphate reductase (NADP+) activity"/>
    <property type="evidence" value="ECO:0007669"/>
    <property type="project" value="TreeGrafter"/>
</dbReference>
<dbReference type="PRINTS" id="PR00081">
    <property type="entry name" value="GDHRDH"/>
</dbReference>
<dbReference type="CDD" id="cd05374">
    <property type="entry name" value="17beta-HSD-like_SDR_c"/>
    <property type="match status" value="1"/>
</dbReference>
<comment type="caution">
    <text evidence="5">The sequence shown here is derived from an EMBL/GenBank/DDBJ whole genome shotgun (WGS) entry which is preliminary data.</text>
</comment>
<evidence type="ECO:0000313" key="6">
    <source>
        <dbReference type="Proteomes" id="UP000813444"/>
    </source>
</evidence>
<evidence type="ECO:0000313" key="5">
    <source>
        <dbReference type="EMBL" id="KAH7319862.1"/>
    </source>
</evidence>
<evidence type="ECO:0000256" key="4">
    <source>
        <dbReference type="RuleBase" id="RU000363"/>
    </source>
</evidence>
<evidence type="ECO:0008006" key="7">
    <source>
        <dbReference type="Google" id="ProtNLM"/>
    </source>
</evidence>
<protein>
    <recommendedName>
        <fullName evidence="7">NAD(P)-binding protein</fullName>
    </recommendedName>
</protein>
<dbReference type="InterPro" id="IPR020904">
    <property type="entry name" value="Sc_DH/Rdtase_CS"/>
</dbReference>
<dbReference type="GO" id="GO:0004806">
    <property type="term" value="F:triacylglycerol lipase activity"/>
    <property type="evidence" value="ECO:0007669"/>
    <property type="project" value="TreeGrafter"/>
</dbReference>
<keyword evidence="2" id="KW-0521">NADP</keyword>
<dbReference type="InterPro" id="IPR002347">
    <property type="entry name" value="SDR_fam"/>
</dbReference>
<sequence>MASASPTKSALVTGASKGGLGDYLARELHHRGVRVFAAVRTPSKAAHLEELGLEIIQLDVQDTESIREAAALVAHRTGGTLGILINNSGIGLQGSILDVDMTAARKVFDTNYFGVIEMTQAFAPLLTKSKGIIINIGSVVGKVPVPFEGVYNASKAALEQLSAQLRLELAPFDIDVTHVVTGGIKTEFFDHAAKHEFPPSSPYYSARETLSKWISGEMQRDFQQTDPKDFARSVASNALSAKPTRIQYVGYGSWWAWFFYHCLWHNAMDVLLHQMGVPNMKTILTEPKKSP</sequence>
<dbReference type="GO" id="GO:0019433">
    <property type="term" value="P:triglyceride catabolic process"/>
    <property type="evidence" value="ECO:0007669"/>
    <property type="project" value="TreeGrafter"/>
</dbReference>
<proteinExistence type="inferred from homology"/>
<dbReference type="GO" id="GO:0005811">
    <property type="term" value="C:lipid droplet"/>
    <property type="evidence" value="ECO:0007669"/>
    <property type="project" value="TreeGrafter"/>
</dbReference>
<reference evidence="5" key="1">
    <citation type="journal article" date="2021" name="Nat. Commun.">
        <title>Genetic determinants of endophytism in the Arabidopsis root mycobiome.</title>
        <authorList>
            <person name="Mesny F."/>
            <person name="Miyauchi S."/>
            <person name="Thiergart T."/>
            <person name="Pickel B."/>
            <person name="Atanasova L."/>
            <person name="Karlsson M."/>
            <person name="Huettel B."/>
            <person name="Barry K.W."/>
            <person name="Haridas S."/>
            <person name="Chen C."/>
            <person name="Bauer D."/>
            <person name="Andreopoulos W."/>
            <person name="Pangilinan J."/>
            <person name="LaButti K."/>
            <person name="Riley R."/>
            <person name="Lipzen A."/>
            <person name="Clum A."/>
            <person name="Drula E."/>
            <person name="Henrissat B."/>
            <person name="Kohler A."/>
            <person name="Grigoriev I.V."/>
            <person name="Martin F.M."/>
            <person name="Hacquard S."/>
        </authorList>
    </citation>
    <scope>NUCLEOTIDE SEQUENCE</scope>
    <source>
        <strain evidence="5">MPI-CAGE-CH-0235</strain>
    </source>
</reference>
<keyword evidence="3" id="KW-0560">Oxidoreductase</keyword>
<dbReference type="OrthoDB" id="2102561at2759"/>
<evidence type="ECO:0000256" key="1">
    <source>
        <dbReference type="ARBA" id="ARBA00006484"/>
    </source>
</evidence>
<accession>A0A8K0SSY0</accession>
<dbReference type="PANTHER" id="PTHR44169">
    <property type="entry name" value="NADPH-DEPENDENT 1-ACYLDIHYDROXYACETONE PHOSPHATE REDUCTASE"/>
    <property type="match status" value="1"/>
</dbReference>
<dbReference type="Proteomes" id="UP000813444">
    <property type="component" value="Unassembled WGS sequence"/>
</dbReference>
<gene>
    <name evidence="5" type="ORF">B0I35DRAFT_478166</name>
</gene>
<dbReference type="InterPro" id="IPR036291">
    <property type="entry name" value="NAD(P)-bd_dom_sf"/>
</dbReference>
<dbReference type="GO" id="GO:0005783">
    <property type="term" value="C:endoplasmic reticulum"/>
    <property type="evidence" value="ECO:0007669"/>
    <property type="project" value="TreeGrafter"/>
</dbReference>
<dbReference type="EMBL" id="JAGPNK010000006">
    <property type="protein sequence ID" value="KAH7319862.1"/>
    <property type="molecule type" value="Genomic_DNA"/>
</dbReference>
<dbReference type="GO" id="GO:0006654">
    <property type="term" value="P:phosphatidic acid biosynthetic process"/>
    <property type="evidence" value="ECO:0007669"/>
    <property type="project" value="TreeGrafter"/>
</dbReference>
<dbReference type="Gene3D" id="3.40.50.720">
    <property type="entry name" value="NAD(P)-binding Rossmann-like Domain"/>
    <property type="match status" value="1"/>
</dbReference>
<evidence type="ECO:0000256" key="3">
    <source>
        <dbReference type="ARBA" id="ARBA00023002"/>
    </source>
</evidence>
<dbReference type="PRINTS" id="PR00080">
    <property type="entry name" value="SDRFAMILY"/>
</dbReference>
<dbReference type="PROSITE" id="PS00061">
    <property type="entry name" value="ADH_SHORT"/>
    <property type="match status" value="1"/>
</dbReference>
<dbReference type="AlphaFoldDB" id="A0A8K0SSY0"/>